<dbReference type="SMART" id="SM00367">
    <property type="entry name" value="LRR_CC"/>
    <property type="match status" value="3"/>
</dbReference>
<dbReference type="PANTHER" id="PTHR13318">
    <property type="entry name" value="PARTNER OF PAIRED, ISOFORM B-RELATED"/>
    <property type="match status" value="1"/>
</dbReference>
<dbReference type="GO" id="GO:0031146">
    <property type="term" value="P:SCF-dependent proteasomal ubiquitin-dependent protein catabolic process"/>
    <property type="evidence" value="ECO:0007669"/>
    <property type="project" value="TreeGrafter"/>
</dbReference>
<dbReference type="InterPro" id="IPR036047">
    <property type="entry name" value="F-box-like_dom_sf"/>
</dbReference>
<feature type="compositionally biased region" description="Low complexity" evidence="2">
    <location>
        <begin position="41"/>
        <end position="52"/>
    </location>
</feature>
<dbReference type="GeneID" id="116952722"/>
<dbReference type="InterPro" id="IPR032675">
    <property type="entry name" value="LRR_dom_sf"/>
</dbReference>
<gene>
    <name evidence="4" type="primary">FBXL12</name>
</gene>
<dbReference type="AlphaFoldDB" id="A0AAJ7XBL9"/>
<dbReference type="SUPFAM" id="SSF52047">
    <property type="entry name" value="RNI-like"/>
    <property type="match status" value="1"/>
</dbReference>
<proteinExistence type="predicted"/>
<sequence>MDMTSRRRRPAVVRRHRRRWKTTGRRRRPTPKPPPPPPPGSTTSPRRCSSTSSASCRSARVCKFWRRLARDRCLWKNVDLTPYKLDARTLRQVLRRHGSAALHSLSLRSSLLHRQASRRHVLTDAVLREVGRSSPSLHTLDISHANLRHLSFAMLPASLRTLRLGMCEMPRDWLSRCDSVGPRLTCLEVANVPSFSNDALVDAARGLPLTALSLSLAYRVTDNGLHASCENFGALQRLRLSQGSITDLGLHHICRHMPALRKLELFRSNKLTDVGLACFGRSLPLLSTLVLSGCAFTAKGIGQACRELPALRRLDLAELQLTEQEVEQIRRTLPKCNIVLREPPERNPPGGLLQAQVFVGRN</sequence>
<protein>
    <submittedName>
        <fullName evidence="4">F-box/LRR-repeat protein 12 isoform X1</fullName>
    </submittedName>
</protein>
<feature type="compositionally biased region" description="Pro residues" evidence="2">
    <location>
        <begin position="31"/>
        <end position="40"/>
    </location>
</feature>
<feature type="region of interest" description="Disordered" evidence="2">
    <location>
        <begin position="1"/>
        <end position="52"/>
    </location>
</feature>
<dbReference type="SUPFAM" id="SSF81383">
    <property type="entry name" value="F-box domain"/>
    <property type="match status" value="1"/>
</dbReference>
<keyword evidence="1" id="KW-0833">Ubl conjugation pathway</keyword>
<evidence type="ECO:0000256" key="1">
    <source>
        <dbReference type="ARBA" id="ARBA00022786"/>
    </source>
</evidence>
<evidence type="ECO:0000313" key="3">
    <source>
        <dbReference type="Proteomes" id="UP001318040"/>
    </source>
</evidence>
<name>A0AAJ7XBL9_PETMA</name>
<dbReference type="Proteomes" id="UP001318040">
    <property type="component" value="Chromosome 48"/>
</dbReference>
<dbReference type="Gene3D" id="3.80.10.10">
    <property type="entry name" value="Ribonuclease Inhibitor"/>
    <property type="match status" value="1"/>
</dbReference>
<dbReference type="KEGG" id="pmrn:116952722"/>
<evidence type="ECO:0000313" key="4">
    <source>
        <dbReference type="RefSeq" id="XP_032828217.1"/>
    </source>
</evidence>
<dbReference type="RefSeq" id="XP_032828217.1">
    <property type="nucleotide sequence ID" value="XM_032972326.1"/>
</dbReference>
<keyword evidence="3" id="KW-1185">Reference proteome</keyword>
<organism evidence="3 4">
    <name type="scientific">Petromyzon marinus</name>
    <name type="common">Sea lamprey</name>
    <dbReference type="NCBI Taxonomy" id="7757"/>
    <lineage>
        <taxon>Eukaryota</taxon>
        <taxon>Metazoa</taxon>
        <taxon>Chordata</taxon>
        <taxon>Craniata</taxon>
        <taxon>Vertebrata</taxon>
        <taxon>Cyclostomata</taxon>
        <taxon>Hyperoartia</taxon>
        <taxon>Petromyzontiformes</taxon>
        <taxon>Petromyzontidae</taxon>
        <taxon>Petromyzon</taxon>
    </lineage>
</organism>
<feature type="compositionally biased region" description="Basic residues" evidence="2">
    <location>
        <begin position="1"/>
        <end position="30"/>
    </location>
</feature>
<accession>A0AAJ7XBL9</accession>
<dbReference type="GO" id="GO:0019005">
    <property type="term" value="C:SCF ubiquitin ligase complex"/>
    <property type="evidence" value="ECO:0007669"/>
    <property type="project" value="TreeGrafter"/>
</dbReference>
<dbReference type="InterPro" id="IPR006553">
    <property type="entry name" value="Leu-rich_rpt_Cys-con_subtyp"/>
</dbReference>
<evidence type="ECO:0000256" key="2">
    <source>
        <dbReference type="SAM" id="MobiDB-lite"/>
    </source>
</evidence>
<dbReference type="CTD" id="54850"/>
<reference evidence="4" key="1">
    <citation type="submission" date="2025-08" db="UniProtKB">
        <authorList>
            <consortium name="RefSeq"/>
        </authorList>
    </citation>
    <scope>IDENTIFICATION</scope>
    <source>
        <tissue evidence="4">Sperm</tissue>
    </source>
</reference>